<name>A0A2S1GT11_9CAUD</name>
<dbReference type="RefSeq" id="YP_009801105.1">
    <property type="nucleotide sequence ID" value="NC_047963.1"/>
</dbReference>
<dbReference type="Pfam" id="PF11123">
    <property type="entry name" value="DNA_Packaging_2"/>
    <property type="match status" value="1"/>
</dbReference>
<dbReference type="EMBL" id="MH059637">
    <property type="protein sequence ID" value="AWD92524.1"/>
    <property type="molecule type" value="Genomic_DNA"/>
</dbReference>
<dbReference type="InterPro" id="IPR024345">
    <property type="entry name" value="DNA_matur_Phage_T7-like"/>
</dbReference>
<dbReference type="GeneID" id="54991613"/>
<dbReference type="KEGG" id="vg:54991613"/>
<sequence length="87" mass="9844">MSDMTLVKFLEALDTQQAQYMLKDLQDEAKRTPQLYNAIGKLLERHKFQIGKLTPDTDILGGLAEGLESYNKQVGTNGLTEDDVYQH</sequence>
<evidence type="ECO:0000313" key="1">
    <source>
        <dbReference type="EMBL" id="AWD92524.1"/>
    </source>
</evidence>
<keyword evidence="2" id="KW-1185">Reference proteome</keyword>
<dbReference type="Proteomes" id="UP000246166">
    <property type="component" value="Segment"/>
</dbReference>
<evidence type="ECO:0000313" key="2">
    <source>
        <dbReference type="Proteomes" id="UP000246166"/>
    </source>
</evidence>
<protein>
    <submittedName>
        <fullName evidence="1">Terminase small subunit</fullName>
    </submittedName>
</protein>
<accession>A0A2S1GT11</accession>
<organism evidence="1 2">
    <name type="scientific">Pectobacterium phage Jarilo</name>
    <dbReference type="NCBI Taxonomy" id="2163634"/>
    <lineage>
        <taxon>Viruses</taxon>
        <taxon>Duplodnaviria</taxon>
        <taxon>Heunggongvirae</taxon>
        <taxon>Uroviricota</taxon>
        <taxon>Caudoviricetes</taxon>
        <taxon>Autographivirales</taxon>
        <taxon>Autotranscriptaviridae</taxon>
        <taxon>Studiervirinae</taxon>
        <taxon>Jarilovirus</taxon>
        <taxon>Jarilovirus jarilo</taxon>
    </lineage>
</organism>
<proteinExistence type="predicted"/>
<reference evidence="2" key="1">
    <citation type="submission" date="2018-03" db="EMBL/GenBank/DDBJ databases">
        <title>Phage therapy in agriculture - a green tech approach to combat plant pathogenic bacteria.</title>
        <authorList>
            <person name="Carstens A.B."/>
            <person name="Djurhuus A.M."/>
            <person name="Hansen L.H."/>
        </authorList>
    </citation>
    <scope>NUCLEOTIDE SEQUENCE [LARGE SCALE GENOMIC DNA]</scope>
</reference>